<dbReference type="InterPro" id="IPR036291">
    <property type="entry name" value="NAD(P)-bd_dom_sf"/>
</dbReference>
<dbReference type="GO" id="GO:0003677">
    <property type="term" value="F:DNA binding"/>
    <property type="evidence" value="ECO:0007669"/>
    <property type="project" value="InterPro"/>
</dbReference>
<dbReference type="CDD" id="cd12148">
    <property type="entry name" value="fungal_TF_MHR"/>
    <property type="match status" value="1"/>
</dbReference>
<evidence type="ECO:0000313" key="5">
    <source>
        <dbReference type="Proteomes" id="UP000253153"/>
    </source>
</evidence>
<gene>
    <name evidence="4" type="ORF">FIESC28_00182</name>
</gene>
<dbReference type="GO" id="GO:0000166">
    <property type="term" value="F:nucleotide binding"/>
    <property type="evidence" value="ECO:0007669"/>
    <property type="project" value="InterPro"/>
</dbReference>
<dbReference type="InterPro" id="IPR007219">
    <property type="entry name" value="XnlR_reg_dom"/>
</dbReference>
<protein>
    <recommendedName>
        <fullName evidence="3">Xylanolytic transcriptional activator regulatory domain-containing protein</fullName>
    </recommendedName>
</protein>
<dbReference type="PROSITE" id="PS51257">
    <property type="entry name" value="PROKAR_LIPOPROTEIN"/>
    <property type="match status" value="1"/>
</dbReference>
<proteinExistence type="predicted"/>
<dbReference type="GeneID" id="41989629"/>
<name>A0A366SC61_9HYPO</name>
<sequence>MPSQKPFGLAVIGTNWITNSFIQSCHESRLFELKAVYSRKLDTARTFIKETPSIKDASSVTAYDNLDSMLSDDPNTDVVYIASPNSLHYEQGIKALNAGKHVIMEKPFATDMKQLEYLYKLADSKNLFILEAYRHIQEPNFKTLQRLFDDENTREEKFGKVYGASLSMAVHSPLFDNIPLLLQAKGAVANPNVPNVASLKFGGGCLMDMGVYPVTFAIRLFGVPSTHTYFPVKLETGVDGGGLIVFEYTPETSKHKQTFTLQAQTSKLYSSFAPTEIYCEKGTIRIEGGQASNVTDICTMEFIPKGSTKGEELGETKPEYTNMLNLTWEAKELGRIIKEKDREAEADLRALSKGVVTVVEDMRKRNGILYDFERRTPNVLLQERIKKVEALLEQYTLQGSPGQSSGAAQDGTEFSPSASPAPSNGTSNQTTPGAGRLVVKNGGYKFLDSCVWGTIHDNLEEMRNILDQETSDEETCPSQASPVPLEDVDLLLAKTASSNIGDNLPLPFQILRLWQVFLNRVNPLTKMVHGPSTESLIISAMTDPMHMPHKSRALLFSICLISVVSLSKDEAKSMLDLQKNEAIQKFTNGLKVALNKVNYLRNYDMATLQALVFYLLSLQGRSNHDAVWVLSGAVIRIAHKMGLHRDGEILGLPPYETEMRRRLWWQIVALDSLYATTSGIKPTSLLSGADTKMPQNVNDTDFSTESTMIQPRESGTEMAFVMIIYQLIKFITEHQASDFEHLLLGGVGAEPGTPEYQTYQEALHEFKGLVDEFDATLAEAERKYCDQSGGPLHALALFLRPNILKEGRAMGTSMEETPEWGAEVKTPKDNFFRIWLTHHEGALGVYKMANQGGFTWAFKSHFHLDALVFLAGQLAERSPLGSFAERTWRVFDGFYHYHEELWSLTQKTHVQLARLLLKAWEAREATTEASVDVPVFVPKLKMALLQAGLCWPRQNATLPQPVEEGILMHDLQFGEVLSDMPAMPLDWSVADDQQLVDAQNPALPIFAFFNGTTAW</sequence>
<feature type="compositionally biased region" description="Polar residues" evidence="2">
    <location>
        <begin position="398"/>
        <end position="432"/>
    </location>
</feature>
<dbReference type="EMBL" id="QKXC01000005">
    <property type="protein sequence ID" value="RBR26914.1"/>
    <property type="molecule type" value="Genomic_DNA"/>
</dbReference>
<dbReference type="SUPFAM" id="SSF51735">
    <property type="entry name" value="NAD(P)-binding Rossmann-fold domains"/>
    <property type="match status" value="1"/>
</dbReference>
<keyword evidence="1" id="KW-0539">Nucleus</keyword>
<keyword evidence="5" id="KW-1185">Reference proteome</keyword>
<dbReference type="InterPro" id="IPR000683">
    <property type="entry name" value="Gfo/Idh/MocA-like_OxRdtase_N"/>
</dbReference>
<dbReference type="PANTHER" id="PTHR43054">
    <property type="match status" value="1"/>
</dbReference>
<feature type="region of interest" description="Disordered" evidence="2">
    <location>
        <begin position="398"/>
        <end position="435"/>
    </location>
</feature>
<dbReference type="OrthoDB" id="2269373at2759"/>
<dbReference type="SUPFAM" id="SSF55347">
    <property type="entry name" value="Glyceraldehyde-3-phosphate dehydrogenase-like, C-terminal domain"/>
    <property type="match status" value="1"/>
</dbReference>
<dbReference type="Gene3D" id="3.30.360.10">
    <property type="entry name" value="Dihydrodipicolinate Reductase, domain 2"/>
    <property type="match status" value="1"/>
</dbReference>
<comment type="caution">
    <text evidence="4">The sequence shown here is derived from an EMBL/GenBank/DDBJ whole genome shotgun (WGS) entry which is preliminary data.</text>
</comment>
<dbReference type="Pfam" id="PF01408">
    <property type="entry name" value="GFO_IDH_MocA"/>
    <property type="match status" value="1"/>
</dbReference>
<dbReference type="AlphaFoldDB" id="A0A366SC61"/>
<organism evidence="4 5">
    <name type="scientific">Fusarium coffeatum</name>
    <dbReference type="NCBI Taxonomy" id="231269"/>
    <lineage>
        <taxon>Eukaryota</taxon>
        <taxon>Fungi</taxon>
        <taxon>Dikarya</taxon>
        <taxon>Ascomycota</taxon>
        <taxon>Pezizomycotina</taxon>
        <taxon>Sordariomycetes</taxon>
        <taxon>Hypocreomycetidae</taxon>
        <taxon>Hypocreales</taxon>
        <taxon>Nectriaceae</taxon>
        <taxon>Fusarium</taxon>
        <taxon>Fusarium incarnatum-equiseti species complex</taxon>
    </lineage>
</organism>
<dbReference type="SMART" id="SM00906">
    <property type="entry name" value="Fungal_trans"/>
    <property type="match status" value="1"/>
</dbReference>
<dbReference type="GO" id="GO:0006351">
    <property type="term" value="P:DNA-templated transcription"/>
    <property type="evidence" value="ECO:0007669"/>
    <property type="project" value="InterPro"/>
</dbReference>
<evidence type="ECO:0000256" key="1">
    <source>
        <dbReference type="ARBA" id="ARBA00023242"/>
    </source>
</evidence>
<dbReference type="Proteomes" id="UP000253153">
    <property type="component" value="Unassembled WGS sequence"/>
</dbReference>
<dbReference type="PANTHER" id="PTHR43054:SF1">
    <property type="entry name" value="SCYLLO-INOSITOL 2-DEHYDROGENASE (NADP(+)) IOLU"/>
    <property type="match status" value="1"/>
</dbReference>
<evidence type="ECO:0000313" key="4">
    <source>
        <dbReference type="EMBL" id="RBR26914.1"/>
    </source>
</evidence>
<evidence type="ECO:0000259" key="3">
    <source>
        <dbReference type="SMART" id="SM00906"/>
    </source>
</evidence>
<dbReference type="Gene3D" id="3.40.50.720">
    <property type="entry name" value="NAD(P)-binding Rossmann-like Domain"/>
    <property type="match status" value="1"/>
</dbReference>
<dbReference type="GO" id="GO:0008270">
    <property type="term" value="F:zinc ion binding"/>
    <property type="evidence" value="ECO:0007669"/>
    <property type="project" value="InterPro"/>
</dbReference>
<evidence type="ECO:0000256" key="2">
    <source>
        <dbReference type="SAM" id="MobiDB-lite"/>
    </source>
</evidence>
<accession>A0A366SC61</accession>
<dbReference type="Pfam" id="PF04082">
    <property type="entry name" value="Fungal_trans"/>
    <property type="match status" value="1"/>
</dbReference>
<feature type="domain" description="Xylanolytic transcriptional activator regulatory" evidence="3">
    <location>
        <begin position="627"/>
        <end position="700"/>
    </location>
</feature>
<dbReference type="RefSeq" id="XP_031021505.1">
    <property type="nucleotide sequence ID" value="XM_031154333.1"/>
</dbReference>
<reference evidence="4 5" key="1">
    <citation type="submission" date="2018-06" db="EMBL/GenBank/DDBJ databases">
        <title>Fusarium incarnatum-equiseti species complex species 28.</title>
        <authorList>
            <person name="Gardiner D.M."/>
        </authorList>
    </citation>
    <scope>NUCLEOTIDE SEQUENCE [LARGE SCALE GENOMIC DNA]</scope>
    <source>
        <strain evidence="4 5">FIESC_28</strain>
    </source>
</reference>